<dbReference type="InterPro" id="IPR004358">
    <property type="entry name" value="Sig_transdc_His_kin-like_C"/>
</dbReference>
<reference evidence="10 11" key="1">
    <citation type="submission" date="2024-09" db="EMBL/GenBank/DDBJ databases">
        <authorList>
            <person name="Sun Q."/>
            <person name="Mori K."/>
        </authorList>
    </citation>
    <scope>NUCLEOTIDE SEQUENCE [LARGE SCALE GENOMIC DNA]</scope>
    <source>
        <strain evidence="10 11">TISTR 2452</strain>
    </source>
</reference>
<dbReference type="CDD" id="cd00082">
    <property type="entry name" value="HisKA"/>
    <property type="match status" value="1"/>
</dbReference>
<feature type="domain" description="Histidine kinase" evidence="9">
    <location>
        <begin position="273"/>
        <end position="484"/>
    </location>
</feature>
<dbReference type="Gene3D" id="3.30.450.20">
    <property type="entry name" value="PAS domain"/>
    <property type="match status" value="1"/>
</dbReference>
<dbReference type="PROSITE" id="PS50109">
    <property type="entry name" value="HIS_KIN"/>
    <property type="match status" value="1"/>
</dbReference>
<evidence type="ECO:0000256" key="1">
    <source>
        <dbReference type="ARBA" id="ARBA00000085"/>
    </source>
</evidence>
<evidence type="ECO:0000313" key="11">
    <source>
        <dbReference type="Proteomes" id="UP001589747"/>
    </source>
</evidence>
<dbReference type="EMBL" id="JBHMDO010000053">
    <property type="protein sequence ID" value="MFB9330671.1"/>
    <property type="molecule type" value="Genomic_DNA"/>
</dbReference>
<dbReference type="PRINTS" id="PR00344">
    <property type="entry name" value="BCTRLSENSOR"/>
</dbReference>
<name>A0ABV5L1H6_9BACL</name>
<dbReference type="InterPro" id="IPR003594">
    <property type="entry name" value="HATPase_dom"/>
</dbReference>
<dbReference type="Pfam" id="PF00512">
    <property type="entry name" value="HisKA"/>
    <property type="match status" value="1"/>
</dbReference>
<evidence type="ECO:0000256" key="4">
    <source>
        <dbReference type="ARBA" id="ARBA00022679"/>
    </source>
</evidence>
<gene>
    <name evidence="10" type="ORF">ACFFSY_32420</name>
</gene>
<dbReference type="PANTHER" id="PTHR43065">
    <property type="entry name" value="SENSOR HISTIDINE KINASE"/>
    <property type="match status" value="1"/>
</dbReference>
<dbReference type="Gene3D" id="1.10.287.130">
    <property type="match status" value="1"/>
</dbReference>
<evidence type="ECO:0000313" key="10">
    <source>
        <dbReference type="EMBL" id="MFB9330671.1"/>
    </source>
</evidence>
<evidence type="ECO:0000259" key="9">
    <source>
        <dbReference type="PROSITE" id="PS50109"/>
    </source>
</evidence>
<dbReference type="InterPro" id="IPR036097">
    <property type="entry name" value="HisK_dim/P_sf"/>
</dbReference>
<dbReference type="PANTHER" id="PTHR43065:SF10">
    <property type="entry name" value="PEROXIDE STRESS-ACTIVATED HISTIDINE KINASE MAK3"/>
    <property type="match status" value="1"/>
</dbReference>
<keyword evidence="11" id="KW-1185">Reference proteome</keyword>
<dbReference type="GO" id="GO:0005524">
    <property type="term" value="F:ATP binding"/>
    <property type="evidence" value="ECO:0007669"/>
    <property type="project" value="UniProtKB-KW"/>
</dbReference>
<dbReference type="RefSeq" id="WP_377502227.1">
    <property type="nucleotide sequence ID" value="NZ_JBHMDO010000053.1"/>
</dbReference>
<evidence type="ECO:0000256" key="2">
    <source>
        <dbReference type="ARBA" id="ARBA00012438"/>
    </source>
</evidence>
<dbReference type="SMART" id="SM00387">
    <property type="entry name" value="HATPase_c"/>
    <property type="match status" value="1"/>
</dbReference>
<dbReference type="Proteomes" id="UP001589747">
    <property type="component" value="Unassembled WGS sequence"/>
</dbReference>
<keyword evidence="8" id="KW-0902">Two-component regulatory system</keyword>
<dbReference type="SMART" id="SM00388">
    <property type="entry name" value="HisKA"/>
    <property type="match status" value="1"/>
</dbReference>
<dbReference type="SUPFAM" id="SSF47384">
    <property type="entry name" value="Homodimeric domain of signal transducing histidine kinase"/>
    <property type="match status" value="1"/>
</dbReference>
<dbReference type="InterPro" id="IPR036890">
    <property type="entry name" value="HATPase_C_sf"/>
</dbReference>
<keyword evidence="5" id="KW-0547">Nucleotide-binding</keyword>
<comment type="caution">
    <text evidence="10">The sequence shown here is derived from an EMBL/GenBank/DDBJ whole genome shotgun (WGS) entry which is preliminary data.</text>
</comment>
<evidence type="ECO:0000256" key="8">
    <source>
        <dbReference type="ARBA" id="ARBA00023012"/>
    </source>
</evidence>
<keyword evidence="6" id="KW-0418">Kinase</keyword>
<evidence type="ECO:0000256" key="5">
    <source>
        <dbReference type="ARBA" id="ARBA00022741"/>
    </source>
</evidence>
<comment type="catalytic activity">
    <reaction evidence="1">
        <text>ATP + protein L-histidine = ADP + protein N-phospho-L-histidine.</text>
        <dbReference type="EC" id="2.7.13.3"/>
    </reaction>
</comment>
<keyword evidence="4" id="KW-0808">Transferase</keyword>
<protein>
    <recommendedName>
        <fullName evidence="2">histidine kinase</fullName>
        <ecNumber evidence="2">2.7.13.3</ecNumber>
    </recommendedName>
</protein>
<dbReference type="EC" id="2.7.13.3" evidence="2"/>
<evidence type="ECO:0000256" key="3">
    <source>
        <dbReference type="ARBA" id="ARBA00022553"/>
    </source>
</evidence>
<organism evidence="10 11">
    <name type="scientific">Paenibacillus aurantiacus</name>
    <dbReference type="NCBI Taxonomy" id="1936118"/>
    <lineage>
        <taxon>Bacteria</taxon>
        <taxon>Bacillati</taxon>
        <taxon>Bacillota</taxon>
        <taxon>Bacilli</taxon>
        <taxon>Bacillales</taxon>
        <taxon>Paenibacillaceae</taxon>
        <taxon>Paenibacillus</taxon>
    </lineage>
</organism>
<sequence>MNRIPPAPLVRLSLEALDVHINRLRDTMILVLDERGLITNYNACFQRRSGYSRQGLMGCGAEHIFESQSFEQLVVAGYGFRRDPGEDAGTLSSLTLTGADGTRITVTAFVLHAETEAGMQSVLMLRELGEASGPNLLERLGETMLMDEETGVILLRSDSRIMDISQLACQVLNVEAASALEEPVGGFFEQRGREYELIRHTLAEGVPVRNHPFTWLRGDERREMLMDVGLLRGPSGMAEGAYVIFKDVTNLRSLEQQVQRSDRLSMIGQIAAGAAHEIRNPLTAIRGFLQMFRKTMTDKGMVKEAGYTEIMLTELDRINSLVGEFLLLSKPKNILYDHVDVVQVLQDLMPMISSEALLHNVVVDWAVETGAKPVLADREMLKQVFLNICKNGIEAMANGGILTIKGRCAIEEGRPMVTIEVQDTGDGIPEAMLEKIFDPFVTTKPSGTGLGLSVCQRIIHEFGGTIRALNRKEGALFIIALPCI</sequence>
<accession>A0ABV5L1H6</accession>
<evidence type="ECO:0000256" key="7">
    <source>
        <dbReference type="ARBA" id="ARBA00022840"/>
    </source>
</evidence>
<dbReference type="Pfam" id="PF02518">
    <property type="entry name" value="HATPase_c"/>
    <property type="match status" value="1"/>
</dbReference>
<dbReference type="Gene3D" id="3.30.565.10">
    <property type="entry name" value="Histidine kinase-like ATPase, C-terminal domain"/>
    <property type="match status" value="1"/>
</dbReference>
<dbReference type="InterPro" id="IPR035965">
    <property type="entry name" value="PAS-like_dom_sf"/>
</dbReference>
<proteinExistence type="predicted"/>
<dbReference type="InterPro" id="IPR003661">
    <property type="entry name" value="HisK_dim/P_dom"/>
</dbReference>
<dbReference type="SUPFAM" id="SSF55874">
    <property type="entry name" value="ATPase domain of HSP90 chaperone/DNA topoisomerase II/histidine kinase"/>
    <property type="match status" value="1"/>
</dbReference>
<evidence type="ECO:0000256" key="6">
    <source>
        <dbReference type="ARBA" id="ARBA00022777"/>
    </source>
</evidence>
<keyword evidence="7 10" id="KW-0067">ATP-binding</keyword>
<dbReference type="InterPro" id="IPR005467">
    <property type="entry name" value="His_kinase_dom"/>
</dbReference>
<keyword evidence="3" id="KW-0597">Phosphoprotein</keyword>
<dbReference type="SUPFAM" id="SSF55785">
    <property type="entry name" value="PYP-like sensor domain (PAS domain)"/>
    <property type="match status" value="2"/>
</dbReference>